<name>A0ABM4BAC9_HYDVU</name>
<proteinExistence type="predicted"/>
<gene>
    <name evidence="3" type="primary">LOC136076282</name>
</gene>
<reference evidence="2" key="1">
    <citation type="submission" date="2025-05" db="UniProtKB">
        <authorList>
            <consortium name="RefSeq"/>
        </authorList>
    </citation>
    <scope>NUCLEOTIDE SEQUENCE [LARGE SCALE GENOMIC DNA]</scope>
</reference>
<protein>
    <submittedName>
        <fullName evidence="3">Uncharacterized protein LOC136076282</fullName>
    </submittedName>
</protein>
<dbReference type="Proteomes" id="UP001652625">
    <property type="component" value="Chromosome 02"/>
</dbReference>
<evidence type="ECO:0000313" key="2">
    <source>
        <dbReference type="Proteomes" id="UP001652625"/>
    </source>
</evidence>
<evidence type="ECO:0000256" key="1">
    <source>
        <dbReference type="SAM" id="MobiDB-lite"/>
    </source>
</evidence>
<organism evidence="2 3">
    <name type="scientific">Hydra vulgaris</name>
    <name type="common">Hydra</name>
    <name type="synonym">Hydra attenuata</name>
    <dbReference type="NCBI Taxonomy" id="6087"/>
    <lineage>
        <taxon>Eukaryota</taxon>
        <taxon>Metazoa</taxon>
        <taxon>Cnidaria</taxon>
        <taxon>Hydrozoa</taxon>
        <taxon>Hydroidolina</taxon>
        <taxon>Anthoathecata</taxon>
        <taxon>Aplanulata</taxon>
        <taxon>Hydridae</taxon>
        <taxon>Hydra</taxon>
    </lineage>
</organism>
<accession>A0ABM4BAC9</accession>
<sequence length="592" mass="68582">MADYDATSIVTDKPKKRKKNGSKKDIAKKQRLSSHVTGPDCKCIRLKCFQTVKEENRALLLESFNALPTKDAQDSYLASLITVAEISRKRPQKEEPKSANNHSYQYKVFLKSTDDVDPDSFAYVCFQAFISIFGIKKGRLETIKRSLATTGLPPVDGRGKHGSHHKISDELRQRIRDHISSFRGRQSHYSQEKTRRLYLPEELSISKMFDLYQEKWPGDSLVYESYRLIFNNDFNIGFGYPRTDTCSACDQFLAKIEIATKTLESDPTNEVLIRDLKQLKFQKDLHQRKADTFYQRKRDAKRRAKITPHLEAFTFDYQKNVNLPNKSTNDFYYNRKLTYQSFNIHQLSTDDVFLYCYDETVARKGSDEVASFLYDLITTKVSKEVTHLELFCDSCSGQNKNFTLIRFLDYMVHHRKRFTSVTVTFPERGHSYMECDRDMGPVNTKSCASVPEDWIKIFSEARKHPTPFNVTDVKQDLVKNFSGFLRPLYKKGCPFPTRPIREMVFNKDEGPGTVCHRDSWNGIFLKTNIIVPTRKNNFSVCTAVPVALYEDRLAISAAKYKDIQVLKKFTTNEAFYDALPYDDKVEDEGQDQ</sequence>
<dbReference type="RefSeq" id="XP_065645827.1">
    <property type="nucleotide sequence ID" value="XM_065789755.1"/>
</dbReference>
<keyword evidence="2" id="KW-1185">Reference proteome</keyword>
<evidence type="ECO:0000313" key="3">
    <source>
        <dbReference type="RefSeq" id="XP_065645827.1"/>
    </source>
</evidence>
<dbReference type="PANTHER" id="PTHR10773:SF19">
    <property type="match status" value="1"/>
</dbReference>
<reference evidence="3" key="2">
    <citation type="submission" date="2025-08" db="UniProtKB">
        <authorList>
            <consortium name="RefSeq"/>
        </authorList>
    </citation>
    <scope>IDENTIFICATION</scope>
</reference>
<dbReference type="GeneID" id="136076282"/>
<dbReference type="PANTHER" id="PTHR10773">
    <property type="entry name" value="DNA-DIRECTED RNA POLYMERASES I, II, AND III SUBUNIT RPABC2"/>
    <property type="match status" value="1"/>
</dbReference>
<feature type="region of interest" description="Disordered" evidence="1">
    <location>
        <begin position="1"/>
        <end position="31"/>
    </location>
</feature>